<feature type="chain" id="PRO_5045150831" evidence="7">
    <location>
        <begin position="20"/>
        <end position="290"/>
    </location>
</feature>
<dbReference type="Gene3D" id="1.20.1050.130">
    <property type="match status" value="2"/>
</dbReference>
<organism evidence="9 10">
    <name type="scientific">Mya arenaria</name>
    <name type="common">Soft-shell clam</name>
    <dbReference type="NCBI Taxonomy" id="6604"/>
    <lineage>
        <taxon>Eukaryota</taxon>
        <taxon>Metazoa</taxon>
        <taxon>Spiralia</taxon>
        <taxon>Lophotrochozoa</taxon>
        <taxon>Mollusca</taxon>
        <taxon>Bivalvia</taxon>
        <taxon>Autobranchia</taxon>
        <taxon>Heteroconchia</taxon>
        <taxon>Euheterodonta</taxon>
        <taxon>Imparidentia</taxon>
        <taxon>Neoheterodontei</taxon>
        <taxon>Myida</taxon>
        <taxon>Myoidea</taxon>
        <taxon>Myidae</taxon>
        <taxon>Mya</taxon>
    </lineage>
</organism>
<comment type="similarity">
    <text evidence="6">Belongs to the class-I aminoacyl-tRNA synthetase family.</text>
</comment>
<evidence type="ECO:0000256" key="2">
    <source>
        <dbReference type="ARBA" id="ARBA00022741"/>
    </source>
</evidence>
<dbReference type="PRINTS" id="PR00987">
    <property type="entry name" value="TRNASYNTHGLU"/>
</dbReference>
<dbReference type="InterPro" id="IPR020058">
    <property type="entry name" value="Glu/Gln-tRNA-synth_Ib_cat-dom"/>
</dbReference>
<keyword evidence="5 6" id="KW-0030">Aminoacyl-tRNA synthetase</keyword>
<dbReference type="InterPro" id="IPR001412">
    <property type="entry name" value="aa-tRNA-synth_I_CS"/>
</dbReference>
<dbReference type="InterPro" id="IPR050132">
    <property type="entry name" value="Gln/Glu-tRNA_Ligase"/>
</dbReference>
<evidence type="ECO:0000256" key="1">
    <source>
        <dbReference type="ARBA" id="ARBA00022598"/>
    </source>
</evidence>
<dbReference type="PROSITE" id="PS00178">
    <property type="entry name" value="AA_TRNA_LIGASE_I"/>
    <property type="match status" value="1"/>
</dbReference>
<dbReference type="InterPro" id="IPR000924">
    <property type="entry name" value="Glu/Gln-tRNA-synth"/>
</dbReference>
<evidence type="ECO:0000256" key="3">
    <source>
        <dbReference type="ARBA" id="ARBA00022840"/>
    </source>
</evidence>
<dbReference type="PROSITE" id="PS50405">
    <property type="entry name" value="GST_CTER"/>
    <property type="match status" value="1"/>
</dbReference>
<dbReference type="Gene3D" id="3.90.800.10">
    <property type="entry name" value="Glutamyl-tRNA Synthetase, Domain 3"/>
    <property type="match status" value="1"/>
</dbReference>
<dbReference type="InterPro" id="IPR010987">
    <property type="entry name" value="Glutathione-S-Trfase_C-like"/>
</dbReference>
<dbReference type="SUPFAM" id="SSF52374">
    <property type="entry name" value="Nucleotidylyl transferase"/>
    <property type="match status" value="1"/>
</dbReference>
<dbReference type="Gene3D" id="3.40.50.620">
    <property type="entry name" value="HUPs"/>
    <property type="match status" value="1"/>
</dbReference>
<proteinExistence type="inferred from homology"/>
<evidence type="ECO:0000259" key="8">
    <source>
        <dbReference type="PROSITE" id="PS50405"/>
    </source>
</evidence>
<evidence type="ECO:0000313" key="10">
    <source>
        <dbReference type="Proteomes" id="UP001164746"/>
    </source>
</evidence>
<evidence type="ECO:0000256" key="4">
    <source>
        <dbReference type="ARBA" id="ARBA00022917"/>
    </source>
</evidence>
<evidence type="ECO:0000256" key="6">
    <source>
        <dbReference type="RuleBase" id="RU363037"/>
    </source>
</evidence>
<keyword evidence="10" id="KW-1185">Reference proteome</keyword>
<protein>
    <submittedName>
        <fullName evidence="9">SYEP-like protein</fullName>
    </submittedName>
</protein>
<feature type="domain" description="GST C-terminal" evidence="8">
    <location>
        <begin position="22"/>
        <end position="141"/>
    </location>
</feature>
<evidence type="ECO:0000256" key="7">
    <source>
        <dbReference type="SAM" id="SignalP"/>
    </source>
</evidence>
<dbReference type="PANTHER" id="PTHR43097">
    <property type="entry name" value="GLUTAMINE-TRNA LIGASE"/>
    <property type="match status" value="1"/>
</dbReference>
<evidence type="ECO:0000256" key="5">
    <source>
        <dbReference type="ARBA" id="ARBA00023146"/>
    </source>
</evidence>
<name>A0ABY7FG27_MYAAR</name>
<keyword evidence="7" id="KW-0732">Signal</keyword>
<keyword evidence="2 6" id="KW-0547">Nucleotide-binding</keyword>
<dbReference type="SUPFAM" id="SSF47616">
    <property type="entry name" value="GST C-terminal domain-like"/>
    <property type="match status" value="1"/>
</dbReference>
<dbReference type="InterPro" id="IPR014729">
    <property type="entry name" value="Rossmann-like_a/b/a_fold"/>
</dbReference>
<accession>A0ABY7FG27</accession>
<evidence type="ECO:0000313" key="9">
    <source>
        <dbReference type="EMBL" id="WAR19673.1"/>
    </source>
</evidence>
<feature type="signal peptide" evidence="7">
    <location>
        <begin position="1"/>
        <end position="19"/>
    </location>
</feature>
<dbReference type="PANTHER" id="PTHR43097:SF5">
    <property type="entry name" value="GLUTAMATE--TRNA LIGASE"/>
    <property type="match status" value="1"/>
</dbReference>
<reference evidence="9" key="1">
    <citation type="submission" date="2022-11" db="EMBL/GenBank/DDBJ databases">
        <title>Centuries of genome instability and evolution in soft-shell clam transmissible cancer (bioRxiv).</title>
        <authorList>
            <person name="Hart S.F.M."/>
            <person name="Yonemitsu M.A."/>
            <person name="Giersch R.M."/>
            <person name="Beal B.F."/>
            <person name="Arriagada G."/>
            <person name="Davis B.W."/>
            <person name="Ostrander E.A."/>
            <person name="Goff S.P."/>
            <person name="Metzger M.J."/>
        </authorList>
    </citation>
    <scope>NUCLEOTIDE SEQUENCE</scope>
    <source>
        <strain evidence="9">MELC-2E11</strain>
        <tissue evidence="9">Siphon/mantle</tissue>
    </source>
</reference>
<dbReference type="Proteomes" id="UP001164746">
    <property type="component" value="Chromosome 11"/>
</dbReference>
<dbReference type="Pfam" id="PF00749">
    <property type="entry name" value="tRNA-synt_1c"/>
    <property type="match status" value="1"/>
</dbReference>
<keyword evidence="3 6" id="KW-0067">ATP-binding</keyword>
<sequence>MAKILITAVLSALQIKACGKNVPWEFGKINELSVDGSSLFSCSASILRYLGRAFPETNLLGSSVLERTEYLDSVLEPVTYLVGGAISAADFAVWENLYVSSSWQTQLEKGTAPPNVARYFNFLSAQPLFKEVTAKFPAAKPRASPEKKPAADSAMKKDVGKFVDLPGAEMGKVVVRFPPEASGYLHIGHAKAALINQFYQENFKGTLIMRFDDTNPAKENEEFTHTSDHFDKLLELCERMIREGKAYVDDTEPEQMKKEREERVLKRTFPCGKRWSKVPLQGRSAVCVLR</sequence>
<keyword evidence="1 6" id="KW-0436">Ligase</keyword>
<dbReference type="InterPro" id="IPR036282">
    <property type="entry name" value="Glutathione-S-Trfase_C_sf"/>
</dbReference>
<dbReference type="EMBL" id="CP111022">
    <property type="protein sequence ID" value="WAR19673.1"/>
    <property type="molecule type" value="Genomic_DNA"/>
</dbReference>
<gene>
    <name evidence="9" type="ORF">MAR_001511</name>
</gene>
<keyword evidence="4 6" id="KW-0648">Protein biosynthesis</keyword>
<dbReference type="CDD" id="cd10289">
    <property type="entry name" value="GST_C_AaRS_like"/>
    <property type="match status" value="1"/>
</dbReference>